<keyword evidence="4 6" id="KW-0862">Zinc</keyword>
<dbReference type="PANTHER" id="PTHR11085:SF6">
    <property type="entry name" value="NAD-DEPENDENT PROTEIN DEACETYLASE SIRTUIN-2"/>
    <property type="match status" value="1"/>
</dbReference>
<dbReference type="Gene3D" id="3.30.1600.10">
    <property type="entry name" value="SIR2/SIRT2 'Small Domain"/>
    <property type="match status" value="1"/>
</dbReference>
<dbReference type="InterPro" id="IPR026590">
    <property type="entry name" value="Ssirtuin_cat_dom"/>
</dbReference>
<feature type="domain" description="Deacetylase sirtuin-type" evidence="7">
    <location>
        <begin position="45"/>
        <end position="313"/>
    </location>
</feature>
<dbReference type="InterPro" id="IPR029035">
    <property type="entry name" value="DHS-like_NAD/FAD-binding_dom"/>
</dbReference>
<keyword evidence="9" id="KW-1185">Reference proteome</keyword>
<dbReference type="PROSITE" id="PS50305">
    <property type="entry name" value="SIRTUIN"/>
    <property type="match status" value="1"/>
</dbReference>
<evidence type="ECO:0000256" key="3">
    <source>
        <dbReference type="ARBA" id="ARBA00022723"/>
    </source>
</evidence>
<gene>
    <name evidence="8" type="ORF">AKO1_012648</name>
</gene>
<dbReference type="PANTHER" id="PTHR11085">
    <property type="entry name" value="NAD-DEPENDENT PROTEIN DEACYLASE SIRTUIN-5, MITOCHONDRIAL-RELATED"/>
    <property type="match status" value="1"/>
</dbReference>
<sequence length="349" mass="39609">MSSSQEIDEALKKFEKVDISGVETTKDEPTTTVKKDNKLIWPRPILERDEKKKKVVEDIKAAKSIIVLTGAGLSTAAGIPDFRTPGTGLYDNLQKYKLNHPTDIFTLDYFLEKPHAFFELTKDFISKDYKPTSSHYFIKLLEDKSVLLRNYTQNIDGLEFKAGISRDKLVQCHGSYETATCVSCRKVYPNIDIVKKHLKPDNIKIPMCVSCKKGIVKPDVVFFNEDLPERYTNLSNVDFEKCDVLIVIGTSLKVSPVNVLPDKVPIGTTRVLINFEQAPLGSIQRNRTYPYDYYLNGDINETVFELCKELGWEEELEKLVSEGELTDVQKLEVSENKTCTACILNKKSC</sequence>
<proteinExistence type="predicted"/>
<keyword evidence="3 6" id="KW-0479">Metal-binding</keyword>
<accession>A0AAW2YW29</accession>
<keyword evidence="5" id="KW-0520">NAD</keyword>
<evidence type="ECO:0000313" key="8">
    <source>
        <dbReference type="EMBL" id="KAL0481168.1"/>
    </source>
</evidence>
<dbReference type="InterPro" id="IPR026591">
    <property type="entry name" value="Sirtuin_cat_small_dom_sf"/>
</dbReference>
<dbReference type="GO" id="GO:0017136">
    <property type="term" value="F:histone deacetylase activity, NAD-dependent"/>
    <property type="evidence" value="ECO:0007669"/>
    <property type="project" value="TreeGrafter"/>
</dbReference>
<evidence type="ECO:0000256" key="2">
    <source>
        <dbReference type="ARBA" id="ARBA00022679"/>
    </source>
</evidence>
<name>A0AAW2YW29_9EUKA</name>
<protein>
    <submittedName>
        <fullName evidence="8">NAD-dependent protein deacetylase Sirtuin</fullName>
    </submittedName>
</protein>
<dbReference type="InterPro" id="IPR003000">
    <property type="entry name" value="Sirtuin"/>
</dbReference>
<evidence type="ECO:0000313" key="9">
    <source>
        <dbReference type="Proteomes" id="UP001431209"/>
    </source>
</evidence>
<feature type="binding site" evidence="6">
    <location>
        <position position="211"/>
    </location>
    <ligand>
        <name>Zn(2+)</name>
        <dbReference type="ChEBI" id="CHEBI:29105"/>
    </ligand>
</feature>
<dbReference type="InterPro" id="IPR050134">
    <property type="entry name" value="NAD-dep_sirtuin_deacylases"/>
</dbReference>
<keyword evidence="2" id="KW-0808">Transferase</keyword>
<evidence type="ECO:0000256" key="4">
    <source>
        <dbReference type="ARBA" id="ARBA00022833"/>
    </source>
</evidence>
<evidence type="ECO:0000256" key="1">
    <source>
        <dbReference type="ARBA" id="ARBA00001947"/>
    </source>
</evidence>
<dbReference type="Gene3D" id="3.40.50.1220">
    <property type="entry name" value="TPP-binding domain"/>
    <property type="match status" value="1"/>
</dbReference>
<feature type="binding site" evidence="6">
    <location>
        <position position="208"/>
    </location>
    <ligand>
        <name>Zn(2+)</name>
        <dbReference type="ChEBI" id="CHEBI:29105"/>
    </ligand>
</feature>
<comment type="cofactor">
    <cofactor evidence="1">
        <name>Zn(2+)</name>
        <dbReference type="ChEBI" id="CHEBI:29105"/>
    </cofactor>
</comment>
<dbReference type="Proteomes" id="UP001431209">
    <property type="component" value="Unassembled WGS sequence"/>
</dbReference>
<evidence type="ECO:0000256" key="5">
    <source>
        <dbReference type="ARBA" id="ARBA00023027"/>
    </source>
</evidence>
<dbReference type="SUPFAM" id="SSF52467">
    <property type="entry name" value="DHS-like NAD/FAD-binding domain"/>
    <property type="match status" value="1"/>
</dbReference>
<dbReference type="GO" id="GO:0070403">
    <property type="term" value="F:NAD+ binding"/>
    <property type="evidence" value="ECO:0007669"/>
    <property type="project" value="InterPro"/>
</dbReference>
<dbReference type="AlphaFoldDB" id="A0AAW2YW29"/>
<feature type="binding site" evidence="6">
    <location>
        <position position="181"/>
    </location>
    <ligand>
        <name>Zn(2+)</name>
        <dbReference type="ChEBI" id="CHEBI:29105"/>
    </ligand>
</feature>
<dbReference type="Pfam" id="PF02146">
    <property type="entry name" value="SIR2"/>
    <property type="match status" value="1"/>
</dbReference>
<evidence type="ECO:0000259" key="7">
    <source>
        <dbReference type="PROSITE" id="PS50305"/>
    </source>
</evidence>
<dbReference type="GO" id="GO:0046872">
    <property type="term" value="F:metal ion binding"/>
    <property type="evidence" value="ECO:0007669"/>
    <property type="project" value="UniProtKB-KW"/>
</dbReference>
<evidence type="ECO:0000256" key="6">
    <source>
        <dbReference type="PROSITE-ProRule" id="PRU00236"/>
    </source>
</evidence>
<organism evidence="8 9">
    <name type="scientific">Acrasis kona</name>
    <dbReference type="NCBI Taxonomy" id="1008807"/>
    <lineage>
        <taxon>Eukaryota</taxon>
        <taxon>Discoba</taxon>
        <taxon>Heterolobosea</taxon>
        <taxon>Tetramitia</taxon>
        <taxon>Eutetramitia</taxon>
        <taxon>Acrasidae</taxon>
        <taxon>Acrasis</taxon>
    </lineage>
</organism>
<dbReference type="EMBL" id="JAOPGA020000734">
    <property type="protein sequence ID" value="KAL0481168.1"/>
    <property type="molecule type" value="Genomic_DNA"/>
</dbReference>
<feature type="active site" description="Proton acceptor" evidence="6">
    <location>
        <position position="173"/>
    </location>
</feature>
<reference evidence="8 9" key="1">
    <citation type="submission" date="2024-03" db="EMBL/GenBank/DDBJ databases">
        <title>The Acrasis kona genome and developmental transcriptomes reveal deep origins of eukaryotic multicellular pathways.</title>
        <authorList>
            <person name="Sheikh S."/>
            <person name="Fu C.-J."/>
            <person name="Brown M.W."/>
            <person name="Baldauf S.L."/>
        </authorList>
    </citation>
    <scope>NUCLEOTIDE SEQUENCE [LARGE SCALE GENOMIC DNA]</scope>
    <source>
        <strain evidence="8 9">ATCC MYA-3509</strain>
    </source>
</reference>
<dbReference type="GO" id="GO:0005634">
    <property type="term" value="C:nucleus"/>
    <property type="evidence" value="ECO:0007669"/>
    <property type="project" value="TreeGrafter"/>
</dbReference>
<comment type="caution">
    <text evidence="8">The sequence shown here is derived from an EMBL/GenBank/DDBJ whole genome shotgun (WGS) entry which is preliminary data.</text>
</comment>
<feature type="binding site" evidence="6">
    <location>
        <position position="184"/>
    </location>
    <ligand>
        <name>Zn(2+)</name>
        <dbReference type="ChEBI" id="CHEBI:29105"/>
    </ligand>
</feature>